<feature type="active site" description="Proton donor/acceptor" evidence="3">
    <location>
        <position position="141"/>
    </location>
</feature>
<evidence type="ECO:0000256" key="3">
    <source>
        <dbReference type="PIRSR" id="PIRSR001365-1"/>
    </source>
</evidence>
<dbReference type="OrthoDB" id="191315at2759"/>
<dbReference type="InterPro" id="IPR002220">
    <property type="entry name" value="DapA-like"/>
</dbReference>
<dbReference type="PANTHER" id="PTHR12128">
    <property type="entry name" value="DIHYDRODIPICOLINATE SYNTHASE"/>
    <property type="match status" value="1"/>
</dbReference>
<dbReference type="CDD" id="cd00408">
    <property type="entry name" value="DHDPS-like"/>
    <property type="match status" value="1"/>
</dbReference>
<gene>
    <name evidence="5" type="ORF">INT47_001859</name>
</gene>
<feature type="active site" description="Schiff-base intermediate with substrate" evidence="3">
    <location>
        <position position="170"/>
    </location>
</feature>
<evidence type="ECO:0000256" key="4">
    <source>
        <dbReference type="PIRSR" id="PIRSR001365-2"/>
    </source>
</evidence>
<dbReference type="PRINTS" id="PR00146">
    <property type="entry name" value="DHPICSNTHASE"/>
</dbReference>
<reference evidence="5" key="1">
    <citation type="submission" date="2020-12" db="EMBL/GenBank/DDBJ databases">
        <title>Metabolic potential, ecology and presence of endohyphal bacteria is reflected in genomic diversity of Mucoromycotina.</title>
        <authorList>
            <person name="Muszewska A."/>
            <person name="Okrasinska A."/>
            <person name="Steczkiewicz K."/>
            <person name="Drgas O."/>
            <person name="Orlowska M."/>
            <person name="Perlinska-Lenart U."/>
            <person name="Aleksandrzak-Piekarczyk T."/>
            <person name="Szatraj K."/>
            <person name="Zielenkiewicz U."/>
            <person name="Pilsyk S."/>
            <person name="Malc E."/>
            <person name="Mieczkowski P."/>
            <person name="Kruszewska J.S."/>
            <person name="Biernat P."/>
            <person name="Pawlowska J."/>
        </authorList>
    </citation>
    <scope>NUCLEOTIDE SEQUENCE</scope>
    <source>
        <strain evidence="5">WA0000017839</strain>
    </source>
</reference>
<dbReference type="SMART" id="SM01130">
    <property type="entry name" value="DHDPS"/>
    <property type="match status" value="1"/>
</dbReference>
<dbReference type="AlphaFoldDB" id="A0A8H7RHF9"/>
<organism evidence="5 6">
    <name type="scientific">Mucor saturninus</name>
    <dbReference type="NCBI Taxonomy" id="64648"/>
    <lineage>
        <taxon>Eukaryota</taxon>
        <taxon>Fungi</taxon>
        <taxon>Fungi incertae sedis</taxon>
        <taxon>Mucoromycota</taxon>
        <taxon>Mucoromycotina</taxon>
        <taxon>Mucoromycetes</taxon>
        <taxon>Mucorales</taxon>
        <taxon>Mucorineae</taxon>
        <taxon>Mucoraceae</taxon>
        <taxon>Mucor</taxon>
    </lineage>
</organism>
<proteinExistence type="inferred from homology"/>
<feature type="binding site" evidence="4">
    <location>
        <position position="213"/>
    </location>
    <ligand>
        <name>pyruvate</name>
        <dbReference type="ChEBI" id="CHEBI:15361"/>
    </ligand>
</feature>
<dbReference type="SUPFAM" id="SSF51569">
    <property type="entry name" value="Aldolase"/>
    <property type="match status" value="1"/>
</dbReference>
<sequence>MTSLGRGVFVPVPTFFKQNEDLDLEAFDKHIEYLSKSGIAGVVVLGSMGEAVSLSEHERDLVIEQAAKSIKKHNPALKLIAGTSAQSARTTILYTKQAAQQGAEFTLILPPSFYRGAIDHDAIVRFFTAVADASPLPVIIYNYPGVCQGLDLSVQVLVELSRHPNIIGVKGTDGNVGKMANLVRKTDPKEVTLLAGSADFFLPELVIGAVGLIPGAGNIFPSLCVQVQTLYEDGKLKEATELQHKLVEADDALCRWHGIPGIKSFIQTRLGYGHGVCRNPLGLASKANAQAIEEAVNEVWHLEQTYH</sequence>
<evidence type="ECO:0000256" key="1">
    <source>
        <dbReference type="ARBA" id="ARBA00023239"/>
    </source>
</evidence>
<evidence type="ECO:0008006" key="7">
    <source>
        <dbReference type="Google" id="ProtNLM"/>
    </source>
</evidence>
<dbReference type="GO" id="GO:0008840">
    <property type="term" value="F:4-hydroxy-tetrahydrodipicolinate synthase activity"/>
    <property type="evidence" value="ECO:0007669"/>
    <property type="project" value="TreeGrafter"/>
</dbReference>
<evidence type="ECO:0000256" key="2">
    <source>
        <dbReference type="PIRNR" id="PIRNR001365"/>
    </source>
</evidence>
<dbReference type="EMBL" id="JAEPRD010000014">
    <property type="protein sequence ID" value="KAG2209713.1"/>
    <property type="molecule type" value="Genomic_DNA"/>
</dbReference>
<protein>
    <recommendedName>
        <fullName evidence="7">Dihydrodipicolinate synthetase</fullName>
    </recommendedName>
</protein>
<dbReference type="Pfam" id="PF00701">
    <property type="entry name" value="DHDPS"/>
    <property type="match status" value="1"/>
</dbReference>
<dbReference type="Proteomes" id="UP000603453">
    <property type="component" value="Unassembled WGS sequence"/>
</dbReference>
<evidence type="ECO:0000313" key="5">
    <source>
        <dbReference type="EMBL" id="KAG2209713.1"/>
    </source>
</evidence>
<dbReference type="PANTHER" id="PTHR12128:SF66">
    <property type="entry name" value="4-HYDROXY-2-OXOGLUTARATE ALDOLASE, MITOCHONDRIAL"/>
    <property type="match status" value="1"/>
</dbReference>
<comment type="similarity">
    <text evidence="2">Belongs to the DapA family.</text>
</comment>
<dbReference type="PIRSF" id="PIRSF001365">
    <property type="entry name" value="DHDPS"/>
    <property type="match status" value="1"/>
</dbReference>
<keyword evidence="1 2" id="KW-0456">Lyase</keyword>
<dbReference type="Gene3D" id="3.20.20.70">
    <property type="entry name" value="Aldolase class I"/>
    <property type="match status" value="1"/>
</dbReference>
<name>A0A8H7RHF9_9FUNG</name>
<keyword evidence="6" id="KW-1185">Reference proteome</keyword>
<dbReference type="InterPro" id="IPR013785">
    <property type="entry name" value="Aldolase_TIM"/>
</dbReference>
<evidence type="ECO:0000313" key="6">
    <source>
        <dbReference type="Proteomes" id="UP000603453"/>
    </source>
</evidence>
<accession>A0A8H7RHF9</accession>
<comment type="caution">
    <text evidence="5">The sequence shown here is derived from an EMBL/GenBank/DDBJ whole genome shotgun (WGS) entry which is preliminary data.</text>
</comment>